<keyword evidence="2" id="KW-1133">Transmembrane helix</keyword>
<protein>
    <submittedName>
        <fullName evidence="3">Uncharacterized protein</fullName>
    </submittedName>
</protein>
<keyword evidence="1" id="KW-0175">Coiled coil</keyword>
<name>A0A6J5M105_9CAUD</name>
<accession>A0A6J5M105</accession>
<evidence type="ECO:0000256" key="2">
    <source>
        <dbReference type="SAM" id="Phobius"/>
    </source>
</evidence>
<proteinExistence type="predicted"/>
<feature type="coiled-coil region" evidence="1">
    <location>
        <begin position="41"/>
        <end position="68"/>
    </location>
</feature>
<reference evidence="3" key="1">
    <citation type="submission" date="2020-04" db="EMBL/GenBank/DDBJ databases">
        <authorList>
            <person name="Chiriac C."/>
            <person name="Salcher M."/>
            <person name="Ghai R."/>
            <person name="Kavagutti S V."/>
        </authorList>
    </citation>
    <scope>NUCLEOTIDE SEQUENCE</scope>
</reference>
<feature type="transmembrane region" description="Helical" evidence="2">
    <location>
        <begin position="68"/>
        <end position="91"/>
    </location>
</feature>
<evidence type="ECO:0000313" key="3">
    <source>
        <dbReference type="EMBL" id="CAB4140398.1"/>
    </source>
</evidence>
<evidence type="ECO:0000256" key="1">
    <source>
        <dbReference type="SAM" id="Coils"/>
    </source>
</evidence>
<dbReference type="EMBL" id="LR796374">
    <property type="protein sequence ID" value="CAB4140398.1"/>
    <property type="molecule type" value="Genomic_DNA"/>
</dbReference>
<keyword evidence="2" id="KW-0812">Transmembrane</keyword>
<sequence length="94" mass="10615">MERLTVEEQQRFWKAIDNFEGTTKKLDEIYTVIVGNEKFGQEGLVFRLSKLEAEVESMQNEITKAKGWLAGALFVGGVVGSIVTLFVKYLISKL</sequence>
<keyword evidence="2" id="KW-0472">Membrane</keyword>
<gene>
    <name evidence="3" type="ORF">UFOVP402_28</name>
</gene>
<organism evidence="3">
    <name type="scientific">uncultured Caudovirales phage</name>
    <dbReference type="NCBI Taxonomy" id="2100421"/>
    <lineage>
        <taxon>Viruses</taxon>
        <taxon>Duplodnaviria</taxon>
        <taxon>Heunggongvirae</taxon>
        <taxon>Uroviricota</taxon>
        <taxon>Caudoviricetes</taxon>
        <taxon>Peduoviridae</taxon>
        <taxon>Maltschvirus</taxon>
        <taxon>Maltschvirus maltsch</taxon>
    </lineage>
</organism>